<feature type="region of interest" description="Disordered" evidence="1">
    <location>
        <begin position="1"/>
        <end position="27"/>
    </location>
</feature>
<accession>A0A8J2N1P6</accession>
<evidence type="ECO:0000313" key="3">
    <source>
        <dbReference type="Proteomes" id="UP000676310"/>
    </source>
</evidence>
<name>A0A8J2N1P6_9PLEO</name>
<dbReference type="EMBL" id="CAJRGZ010000019">
    <property type="protein sequence ID" value="CAG5159140.1"/>
    <property type="molecule type" value="Genomic_DNA"/>
</dbReference>
<feature type="region of interest" description="Disordered" evidence="1">
    <location>
        <begin position="219"/>
        <end position="239"/>
    </location>
</feature>
<evidence type="ECO:0000256" key="1">
    <source>
        <dbReference type="SAM" id="MobiDB-lite"/>
    </source>
</evidence>
<sequence length="256" mass="29037">MSVPANTCSLNPRPNTSRYSSPSPLAPGRITTSAASLPSWDTTLPILRFDFPNAQTQATFHRAFAQIRSEKDKAAFMMRFFENYDGQVLIPRRVIMDTSRDEALAKRVQDSLGVEMETSRDEGVARRLQQEMQRVALDEGRRNDEEMARPMQRRLDWERERQRYGGAGGVGHNGSVDRMTDQFGGMSIRGRDVYPGPRGPDFGGNAGYGYVPQRRPRLPAYYDEGQDNGGPYPPGYTPDNEYDYRYGDWGYHRGGY</sequence>
<dbReference type="AlphaFoldDB" id="A0A8J2N1P6"/>
<dbReference type="RefSeq" id="XP_043168987.1">
    <property type="nucleotide sequence ID" value="XM_043313052.1"/>
</dbReference>
<proteinExistence type="predicted"/>
<reference evidence="2" key="1">
    <citation type="submission" date="2021-05" db="EMBL/GenBank/DDBJ databases">
        <authorList>
            <person name="Stam R."/>
        </authorList>
    </citation>
    <scope>NUCLEOTIDE SEQUENCE</scope>
    <source>
        <strain evidence="2">CS162</strain>
    </source>
</reference>
<dbReference type="Proteomes" id="UP000676310">
    <property type="component" value="Unassembled WGS sequence"/>
</dbReference>
<protein>
    <submittedName>
        <fullName evidence="2">Uncharacterized protein</fullName>
    </submittedName>
</protein>
<feature type="compositionally biased region" description="Polar residues" evidence="1">
    <location>
        <begin position="1"/>
        <end position="23"/>
    </location>
</feature>
<dbReference type="GeneID" id="67017211"/>
<keyword evidence="3" id="KW-1185">Reference proteome</keyword>
<gene>
    <name evidence="2" type="ORF">ALTATR162_LOCUS5433</name>
</gene>
<dbReference type="OrthoDB" id="3694818at2759"/>
<organism evidence="2 3">
    <name type="scientific">Alternaria atra</name>
    <dbReference type="NCBI Taxonomy" id="119953"/>
    <lineage>
        <taxon>Eukaryota</taxon>
        <taxon>Fungi</taxon>
        <taxon>Dikarya</taxon>
        <taxon>Ascomycota</taxon>
        <taxon>Pezizomycotina</taxon>
        <taxon>Dothideomycetes</taxon>
        <taxon>Pleosporomycetidae</taxon>
        <taxon>Pleosporales</taxon>
        <taxon>Pleosporineae</taxon>
        <taxon>Pleosporaceae</taxon>
        <taxon>Alternaria</taxon>
        <taxon>Alternaria sect. Ulocladioides</taxon>
    </lineage>
</organism>
<evidence type="ECO:0000313" key="2">
    <source>
        <dbReference type="EMBL" id="CAG5159140.1"/>
    </source>
</evidence>
<comment type="caution">
    <text evidence="2">The sequence shown here is derived from an EMBL/GenBank/DDBJ whole genome shotgun (WGS) entry which is preliminary data.</text>
</comment>